<dbReference type="PANTHER" id="PTHR23514">
    <property type="entry name" value="BYPASS OF STOP CODON PROTEIN 6"/>
    <property type="match status" value="1"/>
</dbReference>
<evidence type="ECO:0000256" key="3">
    <source>
        <dbReference type="ARBA" id="ARBA00022989"/>
    </source>
</evidence>
<evidence type="ECO:0000313" key="8">
    <source>
        <dbReference type="Proteomes" id="UP000523000"/>
    </source>
</evidence>
<keyword evidence="2 5" id="KW-0812">Transmembrane</keyword>
<keyword evidence="8" id="KW-1185">Reference proteome</keyword>
<organism evidence="7 8">
    <name type="scientific">Paeniglutamicibacter cryotolerans</name>
    <dbReference type="NCBI Taxonomy" id="670079"/>
    <lineage>
        <taxon>Bacteria</taxon>
        <taxon>Bacillati</taxon>
        <taxon>Actinomycetota</taxon>
        <taxon>Actinomycetes</taxon>
        <taxon>Micrococcales</taxon>
        <taxon>Micrococcaceae</taxon>
        <taxon>Paeniglutamicibacter</taxon>
    </lineage>
</organism>
<dbReference type="Proteomes" id="UP000523000">
    <property type="component" value="Unassembled WGS sequence"/>
</dbReference>
<dbReference type="EMBL" id="JACHVS010000002">
    <property type="protein sequence ID" value="MBB2996909.1"/>
    <property type="molecule type" value="Genomic_DNA"/>
</dbReference>
<keyword evidence="3 5" id="KW-1133">Transmembrane helix</keyword>
<evidence type="ECO:0000259" key="6">
    <source>
        <dbReference type="PROSITE" id="PS50850"/>
    </source>
</evidence>
<evidence type="ECO:0000313" key="7">
    <source>
        <dbReference type="EMBL" id="MBB2996909.1"/>
    </source>
</evidence>
<dbReference type="RefSeq" id="WP_183512482.1">
    <property type="nucleotide sequence ID" value="NZ_BAABGK010000096.1"/>
</dbReference>
<dbReference type="GO" id="GO:0005886">
    <property type="term" value="C:plasma membrane"/>
    <property type="evidence" value="ECO:0007669"/>
    <property type="project" value="UniProtKB-SubCell"/>
</dbReference>
<feature type="transmembrane region" description="Helical" evidence="5">
    <location>
        <begin position="319"/>
        <end position="343"/>
    </location>
</feature>
<dbReference type="PROSITE" id="PS00216">
    <property type="entry name" value="SUGAR_TRANSPORT_1"/>
    <property type="match status" value="1"/>
</dbReference>
<dbReference type="InterPro" id="IPR005829">
    <property type="entry name" value="Sugar_transporter_CS"/>
</dbReference>
<feature type="transmembrane region" description="Helical" evidence="5">
    <location>
        <begin position="146"/>
        <end position="170"/>
    </location>
</feature>
<feature type="transmembrane region" description="Helical" evidence="5">
    <location>
        <begin position="296"/>
        <end position="313"/>
    </location>
</feature>
<dbReference type="InterPro" id="IPR020846">
    <property type="entry name" value="MFS_dom"/>
</dbReference>
<accession>A0A839QL20</accession>
<dbReference type="AlphaFoldDB" id="A0A839QL20"/>
<evidence type="ECO:0000256" key="1">
    <source>
        <dbReference type="ARBA" id="ARBA00004651"/>
    </source>
</evidence>
<feature type="domain" description="Major facilitator superfamily (MFS) profile" evidence="6">
    <location>
        <begin position="177"/>
        <end position="417"/>
    </location>
</feature>
<dbReference type="InterPro" id="IPR036259">
    <property type="entry name" value="MFS_trans_sf"/>
</dbReference>
<reference evidence="7 8" key="1">
    <citation type="submission" date="2020-08" db="EMBL/GenBank/DDBJ databases">
        <title>Sequencing the genomes of 1000 actinobacteria strains.</title>
        <authorList>
            <person name="Klenk H.-P."/>
        </authorList>
    </citation>
    <scope>NUCLEOTIDE SEQUENCE [LARGE SCALE GENOMIC DNA]</scope>
    <source>
        <strain evidence="7 8">DSM 22826</strain>
    </source>
</reference>
<dbReference type="Pfam" id="PF07690">
    <property type="entry name" value="MFS_1"/>
    <property type="match status" value="1"/>
</dbReference>
<evidence type="ECO:0000256" key="5">
    <source>
        <dbReference type="SAM" id="Phobius"/>
    </source>
</evidence>
<feature type="transmembrane region" description="Helical" evidence="5">
    <location>
        <begin position="176"/>
        <end position="195"/>
    </location>
</feature>
<dbReference type="CDD" id="cd17393">
    <property type="entry name" value="MFS_MosC_like"/>
    <property type="match status" value="1"/>
</dbReference>
<dbReference type="SUPFAM" id="SSF103473">
    <property type="entry name" value="MFS general substrate transporter"/>
    <property type="match status" value="1"/>
</dbReference>
<evidence type="ECO:0000256" key="2">
    <source>
        <dbReference type="ARBA" id="ARBA00022692"/>
    </source>
</evidence>
<gene>
    <name evidence="7" type="ORF">E9229_003156</name>
</gene>
<dbReference type="GO" id="GO:0022857">
    <property type="term" value="F:transmembrane transporter activity"/>
    <property type="evidence" value="ECO:0007669"/>
    <property type="project" value="InterPro"/>
</dbReference>
<keyword evidence="4 5" id="KW-0472">Membrane</keyword>
<evidence type="ECO:0000256" key="4">
    <source>
        <dbReference type="ARBA" id="ARBA00023136"/>
    </source>
</evidence>
<sequence length="417" mass="43078">MQQNRQRPTRPRIDPAVAAWRNAIFGVFMLCGVGFATWVARLPAVREGMALSTADVGILLLGLAAGSIIGLAFAPGIMVRLGNRGGLRASLSGIGASAVLLGITTDMFEQHGASIIALALFGFCFSVTDVLMNVEGAAVEKACGRTLLPLMHAFFSFGTILGALAGAGAAALRIPVVLNFSFMGVAVAATGLYIVRFLPPSGPVPAPTAEREPWGARMRSSLAVARDPSLALVGLMVAGMAFAEGSANDWLPIAAVDGHGFDEVGGALVYGVFVAAMTVGRVAGGPLIDALGRRRVLLLFGSLGLIGVCQFIFTTGPTTAIIGAALWGLGCSLGFPVGISVAADHPTDAARRVSVVAMFGYSAFLAGPPIIGFLGEHFGILNAFLFVAAMLTLTLLLTPRATRIAEPEAEFQPRARS</sequence>
<comment type="caution">
    <text evidence="7">The sequence shown here is derived from an EMBL/GenBank/DDBJ whole genome shotgun (WGS) entry which is preliminary data.</text>
</comment>
<dbReference type="PANTHER" id="PTHR23514:SF13">
    <property type="entry name" value="INNER MEMBRANE PROTEIN YBJJ"/>
    <property type="match status" value="1"/>
</dbReference>
<dbReference type="InterPro" id="IPR051788">
    <property type="entry name" value="MFS_Transporter"/>
</dbReference>
<dbReference type="Gene3D" id="1.20.1250.20">
    <property type="entry name" value="MFS general substrate transporter like domains"/>
    <property type="match status" value="1"/>
</dbReference>
<dbReference type="PROSITE" id="PS50850">
    <property type="entry name" value="MFS"/>
    <property type="match status" value="1"/>
</dbReference>
<proteinExistence type="predicted"/>
<comment type="subcellular location">
    <subcellularLocation>
        <location evidence="1">Cell membrane</location>
        <topology evidence="1">Multi-pass membrane protein</topology>
    </subcellularLocation>
</comment>
<name>A0A839QL20_9MICC</name>
<feature type="transmembrane region" description="Helical" evidence="5">
    <location>
        <begin position="267"/>
        <end position="284"/>
    </location>
</feature>
<feature type="transmembrane region" description="Helical" evidence="5">
    <location>
        <begin position="355"/>
        <end position="374"/>
    </location>
</feature>
<dbReference type="InterPro" id="IPR011701">
    <property type="entry name" value="MFS"/>
</dbReference>
<protein>
    <submittedName>
        <fullName evidence="7">Putative MFS family arabinose efflux permease</fullName>
    </submittedName>
</protein>
<feature type="transmembrane region" description="Helical" evidence="5">
    <location>
        <begin position="20"/>
        <end position="40"/>
    </location>
</feature>
<feature type="transmembrane region" description="Helical" evidence="5">
    <location>
        <begin position="52"/>
        <end position="74"/>
    </location>
</feature>
<feature type="transmembrane region" description="Helical" evidence="5">
    <location>
        <begin position="115"/>
        <end position="134"/>
    </location>
</feature>
<feature type="transmembrane region" description="Helical" evidence="5">
    <location>
        <begin position="380"/>
        <end position="398"/>
    </location>
</feature>